<dbReference type="CDD" id="cd06121">
    <property type="entry name" value="cupin_YML079wp"/>
    <property type="match status" value="1"/>
</dbReference>
<dbReference type="AlphaFoldDB" id="A0A1X7RF25"/>
<dbReference type="InterPro" id="IPR009327">
    <property type="entry name" value="Cupin_DUF985"/>
</dbReference>
<dbReference type="EMBL" id="LT853692">
    <property type="protein sequence ID" value="SMQ46008.1"/>
    <property type="molecule type" value="Genomic_DNA"/>
</dbReference>
<dbReference type="SUPFAM" id="SSF51182">
    <property type="entry name" value="RmlC-like cupins"/>
    <property type="match status" value="1"/>
</dbReference>
<feature type="domain" description="DUF985" evidence="2">
    <location>
        <begin position="31"/>
        <end position="253"/>
    </location>
</feature>
<feature type="compositionally biased region" description="Low complexity" evidence="1">
    <location>
        <begin position="91"/>
        <end position="101"/>
    </location>
</feature>
<evidence type="ECO:0000256" key="1">
    <source>
        <dbReference type="SAM" id="MobiDB-lite"/>
    </source>
</evidence>
<evidence type="ECO:0000259" key="2">
    <source>
        <dbReference type="Pfam" id="PF06172"/>
    </source>
</evidence>
<organism evidence="3 4">
    <name type="scientific">Zymoseptoria tritici (strain ST99CH_3D7)</name>
    <dbReference type="NCBI Taxonomy" id="1276538"/>
    <lineage>
        <taxon>Eukaryota</taxon>
        <taxon>Fungi</taxon>
        <taxon>Dikarya</taxon>
        <taxon>Ascomycota</taxon>
        <taxon>Pezizomycotina</taxon>
        <taxon>Dothideomycetes</taxon>
        <taxon>Dothideomycetidae</taxon>
        <taxon>Mycosphaerellales</taxon>
        <taxon>Mycosphaerellaceae</taxon>
        <taxon>Zymoseptoria</taxon>
    </lineage>
</organism>
<accession>A0A1X7RF25</accession>
<reference evidence="3 4" key="1">
    <citation type="submission" date="2016-06" db="EMBL/GenBank/DDBJ databases">
        <authorList>
            <person name="Kjaerup R.B."/>
            <person name="Dalgaard T.S."/>
            <person name="Juul-Madsen H.R."/>
        </authorList>
    </citation>
    <scope>NUCLEOTIDE SEQUENCE [LARGE SCALE GENOMIC DNA]</scope>
</reference>
<feature type="compositionally biased region" description="Polar residues" evidence="1">
    <location>
        <begin position="102"/>
        <end position="119"/>
    </location>
</feature>
<name>A0A1X7RF25_ZYMT9</name>
<keyword evidence="4" id="KW-1185">Reference proteome</keyword>
<dbReference type="InterPro" id="IPR014710">
    <property type="entry name" value="RmlC-like_jellyroll"/>
</dbReference>
<proteinExistence type="predicted"/>
<dbReference type="Proteomes" id="UP000215127">
    <property type="component" value="Chromosome 1"/>
</dbReference>
<dbReference type="PANTHER" id="PTHR33387:SF3">
    <property type="entry name" value="DUF985 DOMAIN-CONTAINING PROTEIN"/>
    <property type="match status" value="1"/>
</dbReference>
<feature type="compositionally biased region" description="Low complexity" evidence="1">
    <location>
        <begin position="59"/>
        <end position="82"/>
    </location>
</feature>
<evidence type="ECO:0000313" key="3">
    <source>
        <dbReference type="EMBL" id="SMQ46008.1"/>
    </source>
</evidence>
<dbReference type="Pfam" id="PF06172">
    <property type="entry name" value="Cupin_5"/>
    <property type="match status" value="1"/>
</dbReference>
<protein>
    <recommendedName>
        <fullName evidence="2">DUF985 domain-containing protein</fullName>
    </recommendedName>
</protein>
<dbReference type="InterPro" id="IPR039935">
    <property type="entry name" value="YML079W-like"/>
</dbReference>
<gene>
    <name evidence="3" type="ORF">ZT3D7_G1153</name>
</gene>
<dbReference type="PANTHER" id="PTHR33387">
    <property type="entry name" value="RMLC-LIKE JELLY ROLL FOLD PROTEIN"/>
    <property type="match status" value="1"/>
</dbReference>
<feature type="region of interest" description="Disordered" evidence="1">
    <location>
        <begin position="51"/>
        <end position="119"/>
    </location>
</feature>
<dbReference type="Gene3D" id="2.60.120.10">
    <property type="entry name" value="Jelly Rolls"/>
    <property type="match status" value="1"/>
</dbReference>
<dbReference type="InterPro" id="IPR011051">
    <property type="entry name" value="RmlC_Cupin_sf"/>
</dbReference>
<evidence type="ECO:0000313" key="4">
    <source>
        <dbReference type="Proteomes" id="UP000215127"/>
    </source>
</evidence>
<sequence length="278" mass="30502">MPPQSTVVPNEATLVPHFKAKEAKEDSSTIQALVKTLSMLPHPEGGFFVETDRDSRRVPNPLVSTSNTSTSLLPLSSPSSTLRATDKHVMQSSQSQAAQAANNDPSLFSTSGETSSTRSASTTIHYLLTPSSPLGHFHRNRARTVHTLHKGRGRYVIIHADEVAAKDFSGGYARDGAEADGKEDGRWNGKARVESFIVGQNVQAGERLQWIVDGGKYKCSFLLPDKEGGEDSEEGLLISETVVPGFEFCDHDFLTRERMEALVSEEQREEMGWMLRKG</sequence>